<name>A0A2M7Q9J4_9BACT</name>
<evidence type="ECO:0000313" key="1">
    <source>
        <dbReference type="EMBL" id="PIY62317.1"/>
    </source>
</evidence>
<dbReference type="Proteomes" id="UP000230973">
    <property type="component" value="Unassembled WGS sequence"/>
</dbReference>
<organism evidence="1 2">
    <name type="scientific">Candidatus Uhrbacteria bacterium CG_4_10_14_0_8_um_filter_58_22</name>
    <dbReference type="NCBI Taxonomy" id="1975029"/>
    <lineage>
        <taxon>Bacteria</taxon>
        <taxon>Candidatus Uhriibacteriota</taxon>
    </lineage>
</organism>
<dbReference type="EMBL" id="PFLC01000043">
    <property type="protein sequence ID" value="PIY62317.1"/>
    <property type="molecule type" value="Genomic_DNA"/>
</dbReference>
<dbReference type="AlphaFoldDB" id="A0A2M7Q9J4"/>
<comment type="caution">
    <text evidence="1">The sequence shown here is derived from an EMBL/GenBank/DDBJ whole genome shotgun (WGS) entry which is preliminary data.</text>
</comment>
<reference evidence="2" key="1">
    <citation type="submission" date="2017-09" db="EMBL/GenBank/DDBJ databases">
        <title>Depth-based differentiation of microbial function through sediment-hosted aquifers and enrichment of novel symbionts in the deep terrestrial subsurface.</title>
        <authorList>
            <person name="Probst A.J."/>
            <person name="Ladd B."/>
            <person name="Jarett J.K."/>
            <person name="Geller-Mcgrath D.E."/>
            <person name="Sieber C.M.K."/>
            <person name="Emerson J.B."/>
            <person name="Anantharaman K."/>
            <person name="Thomas B.C."/>
            <person name="Malmstrom R."/>
            <person name="Stieglmeier M."/>
            <person name="Klingl A."/>
            <person name="Woyke T."/>
            <person name="Ryan C.M."/>
            <person name="Banfield J.F."/>
        </authorList>
    </citation>
    <scope>NUCLEOTIDE SEQUENCE [LARGE SCALE GENOMIC DNA]</scope>
</reference>
<proteinExistence type="predicted"/>
<gene>
    <name evidence="1" type="ORF">COY93_03445</name>
</gene>
<protein>
    <submittedName>
        <fullName evidence="1">Uncharacterized protein</fullName>
    </submittedName>
</protein>
<accession>A0A2M7Q9J4</accession>
<sequence>MTRLKTSTTADHTIGLTLPATYDFDATGSIDVIVVDFPAVNFVMGGVWATTDFTFSDGTPRTINALNQGAGVTTVACADGVNNVGVAIDTTGMDFRILPCGVSYTPQVAGATITFTIDGTTADGTLTNLVAANTYTVNLAMTDEGSVGAHTGSISIGIVDNDQVAVSANIDPTITFDIDTSTIIGADTATPYVVSFGTVTTVDSRVSGDTDSVNYILLDLATNAASGASVTIQNVNGTSGLVSASTPADTVANSDGAIADGTERYGFCVNSVSWTSGSPLTVSADYLGMTCNADSETNDVEDLNTTGKSIIEAAGPIAGGRAVIVANVSVSAITEAHDDYADTLTFVATSTF</sequence>
<evidence type="ECO:0000313" key="2">
    <source>
        <dbReference type="Proteomes" id="UP000230973"/>
    </source>
</evidence>